<dbReference type="VEuPathDB" id="FungiDB:YALI1_B23351g"/>
<dbReference type="PANTHER" id="PTHR10476">
    <property type="entry name" value="CHARGED MULTIVESICULAR BODY PROTEIN"/>
    <property type="match status" value="1"/>
</dbReference>
<protein>
    <submittedName>
        <fullName evidence="3">Snf7-domain-containing protein</fullName>
    </submittedName>
</protein>
<dbReference type="Gene3D" id="6.10.140.1230">
    <property type="match status" value="1"/>
</dbReference>
<accession>A0A1D8N8A6</accession>
<evidence type="ECO:0000313" key="3">
    <source>
        <dbReference type="EMBL" id="RDW24366.1"/>
    </source>
</evidence>
<dbReference type="EMBL" id="KZ859037">
    <property type="protein sequence ID" value="RDW24366.1"/>
    <property type="molecule type" value="Genomic_DNA"/>
</dbReference>
<proteinExistence type="predicted"/>
<evidence type="ECO:0000313" key="2">
    <source>
        <dbReference type="EMBL" id="AOW01863.1"/>
    </source>
</evidence>
<dbReference type="Pfam" id="PF03357">
    <property type="entry name" value="Snf7"/>
    <property type="match status" value="1"/>
</dbReference>
<organism evidence="2 4">
    <name type="scientific">Yarrowia lipolytica</name>
    <name type="common">Candida lipolytica</name>
    <dbReference type="NCBI Taxonomy" id="4952"/>
    <lineage>
        <taxon>Eukaryota</taxon>
        <taxon>Fungi</taxon>
        <taxon>Dikarya</taxon>
        <taxon>Ascomycota</taxon>
        <taxon>Saccharomycotina</taxon>
        <taxon>Dipodascomycetes</taxon>
        <taxon>Dipodascales</taxon>
        <taxon>Dipodascales incertae sedis</taxon>
        <taxon>Yarrowia</taxon>
    </lineage>
</organism>
<dbReference type="VEuPathDB" id="FungiDB:YALI0_B18040g"/>
<dbReference type="OrthoDB" id="2329734at2759"/>
<dbReference type="OMA" id="KILWEVT"/>
<dbReference type="GO" id="GO:0043328">
    <property type="term" value="P:protein transport to vacuole involved in ubiquitin-dependent protein catabolic process via the multivesicular body sorting pathway"/>
    <property type="evidence" value="ECO:0007669"/>
    <property type="project" value="EnsemblFungi"/>
</dbReference>
<feature type="compositionally biased region" description="Basic and acidic residues" evidence="1">
    <location>
        <begin position="184"/>
        <end position="194"/>
    </location>
</feature>
<dbReference type="InterPro" id="IPR005024">
    <property type="entry name" value="Snf7_fam"/>
</dbReference>
<evidence type="ECO:0000313" key="4">
    <source>
        <dbReference type="Proteomes" id="UP000182444"/>
    </source>
</evidence>
<sequence>MNYIKKAIYGPDPAEQRRTCQSLIRQNQRQIDRQLASLQSSEAKTKQMIKASAKRNDVKSARILAKEIYGVKKQRERLHTSKAQLNSVSLQVDEAFSLQKIQGSMKTSTGVMKEVNQLVRLPELMGSMQQLSMELVKSGIIDEMVGDTLDTLDDNEMVDEDAEKEIDSILGEITNGAIGTPQPAKEKVAPKKESVTPVPQAPTTELEDEEDEDDEALLMDMRERFKALQG</sequence>
<dbReference type="AlphaFoldDB" id="A0A1D8N8A6"/>
<dbReference type="Proteomes" id="UP000256601">
    <property type="component" value="Unassembled WGS sequence"/>
</dbReference>
<name>A0A1D8N8A6_YARLL</name>
<dbReference type="Proteomes" id="UP000182444">
    <property type="component" value="Chromosome 1B"/>
</dbReference>
<dbReference type="GeneID" id="2906881"/>
<dbReference type="eggNOG" id="KOG3229">
    <property type="taxonomic scope" value="Eukaryota"/>
</dbReference>
<dbReference type="KEGG" id="yli:2906881"/>
<reference evidence="2 4" key="1">
    <citation type="journal article" date="2016" name="PLoS ONE">
        <title>Sequence Assembly of Yarrowia lipolytica Strain W29/CLIB89 Shows Transposable Element Diversity.</title>
        <authorList>
            <person name="Magnan C."/>
            <person name="Yu J."/>
            <person name="Chang I."/>
            <person name="Jahn E."/>
            <person name="Kanomata Y."/>
            <person name="Wu J."/>
            <person name="Zeller M."/>
            <person name="Oakes M."/>
            <person name="Baldi P."/>
            <person name="Sandmeyer S."/>
        </authorList>
    </citation>
    <scope>NUCLEOTIDE SEQUENCE [LARGE SCALE GENOMIC DNA]</scope>
    <source>
        <strain evidence="2">CLIB89</strain>
        <strain evidence="4">CLIB89(W29)</strain>
    </source>
</reference>
<dbReference type="RefSeq" id="XP_501040.1">
    <property type="nucleotide sequence ID" value="XM_501040.1"/>
</dbReference>
<evidence type="ECO:0000256" key="1">
    <source>
        <dbReference type="SAM" id="MobiDB-lite"/>
    </source>
</evidence>
<feature type="region of interest" description="Disordered" evidence="1">
    <location>
        <begin position="175"/>
        <end position="213"/>
    </location>
</feature>
<evidence type="ECO:0000313" key="5">
    <source>
        <dbReference type="Proteomes" id="UP000256601"/>
    </source>
</evidence>
<dbReference type="EMBL" id="CP017554">
    <property type="protein sequence ID" value="AOW01863.1"/>
    <property type="molecule type" value="Genomic_DNA"/>
</dbReference>
<reference evidence="3 5" key="2">
    <citation type="submission" date="2018-07" db="EMBL/GenBank/DDBJ databases">
        <title>Draft Genome Assemblies for Five Robust Yarrowia lipolytica Strains Exhibiting High Lipid Production and Pentose Sugar Utilization and Sugar Alcohol Secretion from Undetoxified Lignocellulosic Biomass Hydrolysates.</title>
        <authorList>
            <consortium name="DOE Joint Genome Institute"/>
            <person name="Walker C."/>
            <person name="Ryu S."/>
            <person name="Na H."/>
            <person name="Zane M."/>
            <person name="LaButti K."/>
            <person name="Lipzen A."/>
            <person name="Haridas S."/>
            <person name="Barry K."/>
            <person name="Grigoriev I.V."/>
            <person name="Quarterman J."/>
            <person name="Slininger P."/>
            <person name="Dien B."/>
            <person name="Trinh C.T."/>
        </authorList>
    </citation>
    <scope>NUCLEOTIDE SEQUENCE [LARGE SCALE GENOMIC DNA]</scope>
    <source>
        <strain evidence="3 5">YB392</strain>
    </source>
</reference>
<gene>
    <name evidence="3" type="ORF">B0I71DRAFT_134401</name>
    <name evidence="2" type="ORF">YALI1_B23351g</name>
</gene>